<evidence type="ECO:0000256" key="4">
    <source>
        <dbReference type="ARBA" id="ARBA00023315"/>
    </source>
</evidence>
<dbReference type="PROSITE" id="PS00606">
    <property type="entry name" value="KS3_1"/>
    <property type="match status" value="1"/>
</dbReference>
<evidence type="ECO:0000256" key="5">
    <source>
        <dbReference type="RuleBase" id="RU003694"/>
    </source>
</evidence>
<accession>A0ABZ1R3N7</accession>
<dbReference type="SUPFAM" id="SSF53901">
    <property type="entry name" value="Thiolase-like"/>
    <property type="match status" value="1"/>
</dbReference>
<dbReference type="InterPro" id="IPR016039">
    <property type="entry name" value="Thiolase-like"/>
</dbReference>
<keyword evidence="4" id="KW-0012">Acyltransferase</keyword>
<evidence type="ECO:0000256" key="3">
    <source>
        <dbReference type="ARBA" id="ARBA00022679"/>
    </source>
</evidence>
<dbReference type="GeneID" id="93764868"/>
<proteinExistence type="inferred from homology"/>
<evidence type="ECO:0000259" key="6">
    <source>
        <dbReference type="PROSITE" id="PS52004"/>
    </source>
</evidence>
<dbReference type="Proteomes" id="UP001432071">
    <property type="component" value="Chromosome"/>
</dbReference>
<dbReference type="InterPro" id="IPR018201">
    <property type="entry name" value="Ketoacyl_synth_AS"/>
</dbReference>
<evidence type="ECO:0000313" key="7">
    <source>
        <dbReference type="EMBL" id="WUN89608.1"/>
    </source>
</evidence>
<feature type="domain" description="Ketosynthase family 3 (KS3)" evidence="6">
    <location>
        <begin position="14"/>
        <end position="415"/>
    </location>
</feature>
<keyword evidence="2" id="KW-0597">Phosphoprotein</keyword>
<evidence type="ECO:0000256" key="2">
    <source>
        <dbReference type="ARBA" id="ARBA00022553"/>
    </source>
</evidence>
<dbReference type="Gene3D" id="3.40.47.10">
    <property type="match status" value="1"/>
</dbReference>
<evidence type="ECO:0000256" key="1">
    <source>
        <dbReference type="ARBA" id="ARBA00022450"/>
    </source>
</evidence>
<dbReference type="InterPro" id="IPR014031">
    <property type="entry name" value="Ketoacyl_synth_C"/>
</dbReference>
<dbReference type="RefSeq" id="WP_328736411.1">
    <property type="nucleotide sequence ID" value="NZ_CP108038.1"/>
</dbReference>
<keyword evidence="1" id="KW-0596">Phosphopantetheine</keyword>
<evidence type="ECO:0000313" key="8">
    <source>
        <dbReference type="Proteomes" id="UP001432071"/>
    </source>
</evidence>
<dbReference type="InterPro" id="IPR020841">
    <property type="entry name" value="PKS_Beta-ketoAc_synthase_dom"/>
</dbReference>
<dbReference type="PROSITE" id="PS52004">
    <property type="entry name" value="KS3_2"/>
    <property type="match status" value="1"/>
</dbReference>
<gene>
    <name evidence="7" type="ORF">OHT53_27820</name>
</gene>
<dbReference type="InterPro" id="IPR014030">
    <property type="entry name" value="Ketoacyl_synth_N"/>
</dbReference>
<keyword evidence="3 5" id="KW-0808">Transferase</keyword>
<comment type="similarity">
    <text evidence="5">Belongs to the thiolase-like superfamily. Beta-ketoacyl-ACP synthases family.</text>
</comment>
<reference evidence="7" key="1">
    <citation type="submission" date="2022-10" db="EMBL/GenBank/DDBJ databases">
        <title>The complete genomes of actinobacterial strains from the NBC collection.</title>
        <authorList>
            <person name="Joergensen T.S."/>
            <person name="Alvarez Arevalo M."/>
            <person name="Sterndorff E.B."/>
            <person name="Faurdal D."/>
            <person name="Vuksanovic O."/>
            <person name="Mourched A.-S."/>
            <person name="Charusanti P."/>
            <person name="Shaw S."/>
            <person name="Blin K."/>
            <person name="Weber T."/>
        </authorList>
    </citation>
    <scope>NUCLEOTIDE SEQUENCE</scope>
    <source>
        <strain evidence="7">NBC_00302</strain>
    </source>
</reference>
<dbReference type="Pfam" id="PF00109">
    <property type="entry name" value="ketoacyl-synt"/>
    <property type="match status" value="1"/>
</dbReference>
<dbReference type="InterPro" id="IPR050091">
    <property type="entry name" value="PKS_NRPS_Biosynth_Enz"/>
</dbReference>
<dbReference type="SMART" id="SM00825">
    <property type="entry name" value="PKS_KS"/>
    <property type="match status" value="1"/>
</dbReference>
<dbReference type="EMBL" id="CP108038">
    <property type="protein sequence ID" value="WUN89608.1"/>
    <property type="molecule type" value="Genomic_DNA"/>
</dbReference>
<organism evidence="7 8">
    <name type="scientific">Streptomyces bobili</name>
    <dbReference type="NCBI Taxonomy" id="67280"/>
    <lineage>
        <taxon>Bacteria</taxon>
        <taxon>Bacillati</taxon>
        <taxon>Actinomycetota</taxon>
        <taxon>Actinomycetes</taxon>
        <taxon>Kitasatosporales</taxon>
        <taxon>Streptomycetaceae</taxon>
        <taxon>Streptomyces</taxon>
    </lineage>
</organism>
<name>A0ABZ1R3N7_9ACTN</name>
<protein>
    <submittedName>
        <fullName evidence="7">Polyketide synthase</fullName>
    </submittedName>
</protein>
<sequence length="419" mass="44218">MSQRFENAQRFDNAEPVAVVGLGGRFAKAPDVGAFWDNLVAGEDCFRREPVPVVEDLGKDRLRVHSWGVAPHRDAYDSALVGVEGLDPQHGMLQESLWQAAEDAGVRLSAIADRTAVYAGCARTRHVPRAAFDDVVHVDPTFAGPYFSYLQDLWGESLMLDSACATSTVAVHLACQSLRLHACDYALAGAVAVQQDADGSYLRTPRSIYSTEGIVRPFDRRHNGVVPGDGSGAVLLRRLADARRDGDPVYAVIRGSSVTNDGRAKPGFVIPGVDGKVRAVRRALDAAGLTGADVGYVETHGVGIPLNDQIEATALIEALGTDGPPVAVGSVKASVGHCDTAAGMAALIKTCLAIDRGFLPATPNTEDPIEEFTGRGERFGILPEGRPWSGEGRPRTAGLMSAGVGGTNAFLVLEEAPAA</sequence>
<keyword evidence="8" id="KW-1185">Reference proteome</keyword>
<dbReference type="Pfam" id="PF02801">
    <property type="entry name" value="Ketoacyl-synt_C"/>
    <property type="match status" value="1"/>
</dbReference>
<dbReference type="CDD" id="cd00833">
    <property type="entry name" value="PKS"/>
    <property type="match status" value="1"/>
</dbReference>
<dbReference type="PANTHER" id="PTHR43775">
    <property type="entry name" value="FATTY ACID SYNTHASE"/>
    <property type="match status" value="1"/>
</dbReference>
<dbReference type="PANTHER" id="PTHR43775:SF37">
    <property type="entry name" value="SI:DKEY-61P9.11"/>
    <property type="match status" value="1"/>
</dbReference>